<dbReference type="Pfam" id="PF07714">
    <property type="entry name" value="PK_Tyr_Ser-Thr"/>
    <property type="match status" value="1"/>
</dbReference>
<accession>A0AAD9UTZ4</accession>
<organism evidence="2 3">
    <name type="scientific">Acropora cervicornis</name>
    <name type="common">Staghorn coral</name>
    <dbReference type="NCBI Taxonomy" id="6130"/>
    <lineage>
        <taxon>Eukaryota</taxon>
        <taxon>Metazoa</taxon>
        <taxon>Cnidaria</taxon>
        <taxon>Anthozoa</taxon>
        <taxon>Hexacorallia</taxon>
        <taxon>Scleractinia</taxon>
        <taxon>Astrocoeniina</taxon>
        <taxon>Acroporidae</taxon>
        <taxon>Acropora</taxon>
    </lineage>
</organism>
<sequence>MKPFEIPMELTSSIQREDKELGTGILSTLNVTFDEMILTFAVKSHLLCYEFPESTPLDKYLKNRKIVLNLDTILVVAVDLIDAIQCLENRGIVHNNITTSTVLIAKGFRVPLVKAILAGFGSSQFVSRDFPDCKEIGRNKKDPLGKNIVQFGCVLSELMTSCNNSRECDELEGIVHLCSEQDADVRPSASQIGDLLRDLCHQNDIWDTLVYTIEGWSF</sequence>
<dbReference type="InterPro" id="IPR011009">
    <property type="entry name" value="Kinase-like_dom_sf"/>
</dbReference>
<comment type="caution">
    <text evidence="2">The sequence shown here is derived from an EMBL/GenBank/DDBJ whole genome shotgun (WGS) entry which is preliminary data.</text>
</comment>
<evidence type="ECO:0000259" key="1">
    <source>
        <dbReference type="PROSITE" id="PS50011"/>
    </source>
</evidence>
<dbReference type="SUPFAM" id="SSF56112">
    <property type="entry name" value="Protein kinase-like (PK-like)"/>
    <property type="match status" value="1"/>
</dbReference>
<dbReference type="EMBL" id="JARQWQ010000118">
    <property type="protein sequence ID" value="KAK2549919.1"/>
    <property type="molecule type" value="Genomic_DNA"/>
</dbReference>
<proteinExistence type="predicted"/>
<keyword evidence="3" id="KW-1185">Reference proteome</keyword>
<gene>
    <name evidence="2" type="ORF">P5673_029521</name>
</gene>
<dbReference type="InterPro" id="IPR000719">
    <property type="entry name" value="Prot_kinase_dom"/>
</dbReference>
<name>A0AAD9UTZ4_ACRCE</name>
<reference evidence="2" key="2">
    <citation type="journal article" date="2023" name="Science">
        <title>Genomic signatures of disease resistance in endangered staghorn corals.</title>
        <authorList>
            <person name="Vollmer S.V."/>
            <person name="Selwyn J.D."/>
            <person name="Despard B.A."/>
            <person name="Roesel C.L."/>
        </authorList>
    </citation>
    <scope>NUCLEOTIDE SEQUENCE</scope>
    <source>
        <strain evidence="2">K2</strain>
    </source>
</reference>
<dbReference type="GO" id="GO:0005524">
    <property type="term" value="F:ATP binding"/>
    <property type="evidence" value="ECO:0007669"/>
    <property type="project" value="InterPro"/>
</dbReference>
<dbReference type="AlphaFoldDB" id="A0AAD9UTZ4"/>
<dbReference type="Gene3D" id="1.10.510.10">
    <property type="entry name" value="Transferase(Phosphotransferase) domain 1"/>
    <property type="match status" value="1"/>
</dbReference>
<evidence type="ECO:0000313" key="2">
    <source>
        <dbReference type="EMBL" id="KAK2549919.1"/>
    </source>
</evidence>
<evidence type="ECO:0000313" key="3">
    <source>
        <dbReference type="Proteomes" id="UP001249851"/>
    </source>
</evidence>
<reference evidence="2" key="1">
    <citation type="journal article" date="2023" name="G3 (Bethesda)">
        <title>Whole genome assembly and annotation of the endangered Caribbean coral Acropora cervicornis.</title>
        <authorList>
            <person name="Selwyn J.D."/>
            <person name="Vollmer S.V."/>
        </authorList>
    </citation>
    <scope>NUCLEOTIDE SEQUENCE</scope>
    <source>
        <strain evidence="2">K2</strain>
    </source>
</reference>
<dbReference type="InterPro" id="IPR001245">
    <property type="entry name" value="Ser-Thr/Tyr_kinase_cat_dom"/>
</dbReference>
<dbReference type="Proteomes" id="UP001249851">
    <property type="component" value="Unassembled WGS sequence"/>
</dbReference>
<protein>
    <recommendedName>
        <fullName evidence="1">Protein kinase domain-containing protein</fullName>
    </recommendedName>
</protein>
<feature type="domain" description="Protein kinase" evidence="1">
    <location>
        <begin position="1"/>
        <end position="218"/>
    </location>
</feature>
<dbReference type="GO" id="GO:0004672">
    <property type="term" value="F:protein kinase activity"/>
    <property type="evidence" value="ECO:0007669"/>
    <property type="project" value="InterPro"/>
</dbReference>
<dbReference type="PROSITE" id="PS50011">
    <property type="entry name" value="PROTEIN_KINASE_DOM"/>
    <property type="match status" value="1"/>
</dbReference>